<dbReference type="Pfam" id="PF13868">
    <property type="entry name" value="TPH"/>
    <property type="match status" value="1"/>
</dbReference>
<dbReference type="InterPro" id="IPR043597">
    <property type="entry name" value="TPH_dom"/>
</dbReference>
<keyword evidence="4" id="KW-0969">Cilium</keyword>
<keyword evidence="11" id="KW-0282">Flagellum</keyword>
<keyword evidence="10" id="KW-1185">Reference proteome</keyword>
<evidence type="ECO:0000256" key="8">
    <source>
        <dbReference type="SAM" id="Coils"/>
    </source>
</evidence>
<evidence type="ECO:0000256" key="3">
    <source>
        <dbReference type="ARBA" id="ARBA00023054"/>
    </source>
</evidence>
<dbReference type="PANTHER" id="PTHR31183">
    <property type="entry name" value="TRICHOPLEIN KERATIN FILAMENT-BINDING PROTEIN FAMILY MEMBER"/>
    <property type="match status" value="1"/>
</dbReference>
<dbReference type="Proteomes" id="UP001652581">
    <property type="component" value="Chromosome 30"/>
</dbReference>
<evidence type="ECO:0000256" key="5">
    <source>
        <dbReference type="ARBA" id="ARBA00023273"/>
    </source>
</evidence>
<comment type="subcellular location">
    <subcellularLocation>
        <location evidence="1">Cell projection</location>
        <location evidence="1">Cilium</location>
    </subcellularLocation>
</comment>
<dbReference type="GeneID" id="102536098"/>
<feature type="coiled-coil region" evidence="8">
    <location>
        <begin position="203"/>
        <end position="435"/>
    </location>
</feature>
<gene>
    <name evidence="11" type="primary">CFAP53</name>
</gene>
<dbReference type="RefSeq" id="XP_072808356.1">
    <property type="nucleotide sequence ID" value="XM_072952255.1"/>
</dbReference>
<feature type="coiled-coil region" evidence="8">
    <location>
        <begin position="91"/>
        <end position="147"/>
    </location>
</feature>
<keyword evidence="3 8" id="KW-0175">Coiled coil</keyword>
<reference evidence="11" key="1">
    <citation type="submission" date="2025-08" db="UniProtKB">
        <authorList>
            <consortium name="RefSeq"/>
        </authorList>
    </citation>
    <scope>IDENTIFICATION</scope>
</reference>
<evidence type="ECO:0000256" key="2">
    <source>
        <dbReference type="ARBA" id="ARBA00022794"/>
    </source>
</evidence>
<evidence type="ECO:0000256" key="1">
    <source>
        <dbReference type="ARBA" id="ARBA00004138"/>
    </source>
</evidence>
<sequence>MYSQRFGIVQREVKGPTPKVVIVRAKHPKGQGAEQHPERIRRSHQKHHAILASIKSNEWDRLKAEWDQHSDRKFVDSLVKARIKDAMQGFIINTEERRNKLRELLASEENEYLTEMQMKGETIEEKKDRMRDKIRLLREKKEKERQDFVAEKLDQQFREHCEELRVELFCINQKTVCEERKAQIAFNEELKRQKLVEEQMFSKLWEEDRLAKEKREAEEARRQKELVENTRLGLSAQITSIQAQRQAAQRLKEEEARLVENDKAQVKLENEQDKLKKQKTKQEIRAALQKAIQEKMEHTQQEYREEQDLNMKLTQISLQNLQEEADKKKQKREDMIREQKIYHQYLAQRREEEKAQEKELDRKLEEEKERKFAEKDKMLRLEKEARKQLVNEVMCTRRLQVQEKLQRKAKEQEERALEQERINKGLKELNREERENFARRCSLAQEYRKQLQMQMCYQQQSREAEKEEERREFEAGIAADKDFQDKMEKILSTRQVLPRNIHPMRRACPSKLPP</sequence>
<keyword evidence="2" id="KW-0970">Cilium biogenesis/degradation</keyword>
<evidence type="ECO:0000313" key="10">
    <source>
        <dbReference type="Proteomes" id="UP001652581"/>
    </source>
</evidence>
<dbReference type="PANTHER" id="PTHR31183:SF1">
    <property type="entry name" value="CILIA- AND FLAGELLA-ASSOCIATED PROTEIN 53"/>
    <property type="match status" value="1"/>
</dbReference>
<dbReference type="InterPro" id="IPR043596">
    <property type="entry name" value="CFAP53/TCHP"/>
</dbReference>
<evidence type="ECO:0000256" key="7">
    <source>
        <dbReference type="ARBA" id="ARBA00033773"/>
    </source>
</evidence>
<name>A0ABM5CI84_VICPA</name>
<evidence type="ECO:0000259" key="9">
    <source>
        <dbReference type="Pfam" id="PF13868"/>
    </source>
</evidence>
<organism evidence="10 11">
    <name type="scientific">Vicugna pacos</name>
    <name type="common">Alpaca</name>
    <name type="synonym">Lama pacos</name>
    <dbReference type="NCBI Taxonomy" id="30538"/>
    <lineage>
        <taxon>Eukaryota</taxon>
        <taxon>Metazoa</taxon>
        <taxon>Chordata</taxon>
        <taxon>Craniata</taxon>
        <taxon>Vertebrata</taxon>
        <taxon>Euteleostomi</taxon>
        <taxon>Mammalia</taxon>
        <taxon>Eutheria</taxon>
        <taxon>Laurasiatheria</taxon>
        <taxon>Artiodactyla</taxon>
        <taxon>Tylopoda</taxon>
        <taxon>Camelidae</taxon>
        <taxon>Vicugna</taxon>
    </lineage>
</organism>
<keyword evidence="5" id="KW-0966">Cell projection</keyword>
<evidence type="ECO:0000313" key="11">
    <source>
        <dbReference type="RefSeq" id="XP_072808356.1"/>
    </source>
</evidence>
<evidence type="ECO:0000256" key="6">
    <source>
        <dbReference type="ARBA" id="ARBA00033747"/>
    </source>
</evidence>
<evidence type="ECO:0000256" key="4">
    <source>
        <dbReference type="ARBA" id="ARBA00023069"/>
    </source>
</evidence>
<comment type="similarity">
    <text evidence="6">Belongs to the CFAP53 family.</text>
</comment>
<accession>A0ABM5CI84</accession>
<proteinExistence type="inferred from homology"/>
<feature type="domain" description="Trichohyalin-plectin-homology" evidence="9">
    <location>
        <begin position="158"/>
        <end position="490"/>
    </location>
</feature>
<protein>
    <recommendedName>
        <fullName evidence="7">Cilia- and flagella-associated protein 53</fullName>
    </recommendedName>
</protein>